<proteinExistence type="predicted"/>
<dbReference type="Proteomes" id="UP001202961">
    <property type="component" value="Unassembled WGS sequence"/>
</dbReference>
<dbReference type="Pfam" id="PF13453">
    <property type="entry name" value="Zn_ribbon_TFIIB"/>
    <property type="match status" value="1"/>
</dbReference>
<feature type="domain" description="Transcription factor zinc-finger" evidence="2">
    <location>
        <begin position="43"/>
        <end position="78"/>
    </location>
</feature>
<name>A0ABT0U700_9BACT</name>
<reference evidence="3 4" key="1">
    <citation type="journal article" date="2022" name="Syst. Appl. Microbiol.">
        <title>Rhodopirellula aestuarii sp. nov., a novel member of the genus Rhodopirellula isolated from brackish sediments collected in the Tagus River estuary, Portugal.</title>
        <authorList>
            <person name="Vitorino I.R."/>
            <person name="Klimek D."/>
            <person name="Calusinska M."/>
            <person name="Lobo-da-Cunha A."/>
            <person name="Vasconcelos V."/>
            <person name="Lage O.M."/>
        </authorList>
    </citation>
    <scope>NUCLEOTIDE SEQUENCE [LARGE SCALE GENOMIC DNA]</scope>
    <source>
        <strain evidence="3 4">ICT_H3.1</strain>
    </source>
</reference>
<evidence type="ECO:0000259" key="2">
    <source>
        <dbReference type="Pfam" id="PF13453"/>
    </source>
</evidence>
<evidence type="ECO:0000256" key="1">
    <source>
        <dbReference type="SAM" id="MobiDB-lite"/>
    </source>
</evidence>
<dbReference type="RefSeq" id="WP_250930366.1">
    <property type="nucleotide sequence ID" value="NZ_JAMQBK010000051.1"/>
</dbReference>
<evidence type="ECO:0000313" key="3">
    <source>
        <dbReference type="EMBL" id="MCM2372733.1"/>
    </source>
</evidence>
<comment type="caution">
    <text evidence="3">The sequence shown here is derived from an EMBL/GenBank/DDBJ whole genome shotgun (WGS) entry which is preliminary data.</text>
</comment>
<protein>
    <submittedName>
        <fullName evidence="3">Zf-TFIIB domain-containing protein</fullName>
    </submittedName>
</protein>
<evidence type="ECO:0000313" key="4">
    <source>
        <dbReference type="Proteomes" id="UP001202961"/>
    </source>
</evidence>
<accession>A0ABT0U700</accession>
<keyword evidence="4" id="KW-1185">Reference proteome</keyword>
<sequence length="113" mass="12100">MTSEDKKSSLDQFFASLDPESGPDDLQTNTENGSCVPEGERPCPICGEKMATDTQQGIQVDLCHDHGIWLDKGELGAVIGREKETAIKQAMATSGDTHQQSGFLLGYALGKSV</sequence>
<dbReference type="InterPro" id="IPR027392">
    <property type="entry name" value="TF_Znf"/>
</dbReference>
<dbReference type="EMBL" id="JAMQBK010000051">
    <property type="protein sequence ID" value="MCM2372733.1"/>
    <property type="molecule type" value="Genomic_DNA"/>
</dbReference>
<organism evidence="3 4">
    <name type="scientific">Aporhodopirellula aestuarii</name>
    <dbReference type="NCBI Taxonomy" id="2950107"/>
    <lineage>
        <taxon>Bacteria</taxon>
        <taxon>Pseudomonadati</taxon>
        <taxon>Planctomycetota</taxon>
        <taxon>Planctomycetia</taxon>
        <taxon>Pirellulales</taxon>
        <taxon>Pirellulaceae</taxon>
        <taxon>Aporhodopirellula</taxon>
    </lineage>
</organism>
<gene>
    <name evidence="3" type="ORF">NB063_19135</name>
</gene>
<feature type="region of interest" description="Disordered" evidence="1">
    <location>
        <begin position="1"/>
        <end position="38"/>
    </location>
</feature>